<dbReference type="Proteomes" id="UP000548476">
    <property type="component" value="Unassembled WGS sequence"/>
</dbReference>
<comment type="caution">
    <text evidence="2">The sequence shown here is derived from an EMBL/GenBank/DDBJ whole genome shotgun (WGS) entry which is preliminary data.</text>
</comment>
<feature type="compositionally biased region" description="Basic and acidic residues" evidence="1">
    <location>
        <begin position="39"/>
        <end position="59"/>
    </location>
</feature>
<proteinExistence type="predicted"/>
<dbReference type="EMBL" id="JACHGT010000019">
    <property type="protein sequence ID" value="MBB6039006.1"/>
    <property type="molecule type" value="Genomic_DNA"/>
</dbReference>
<feature type="compositionally biased region" description="Basic and acidic residues" evidence="1">
    <location>
        <begin position="67"/>
        <end position="112"/>
    </location>
</feature>
<sequence>MRPKGSGSLPTRDRLTGAGYNTAAAASSASARARLARVAHSDAGTRGRGDAGTRGRRDAGTPGRGDAGTRGRRDAGTPGRRDAGTPGRRDAGTRGRGDAGTRGREPTGERSKPRPRATRPPPRLRHRLALGSRASRTLRREDARTRGRGDAGTRGRGDAGTRGRGDAGTRGREDASQPASEASPVRELHGRRRVFGIGTRSARARAARSSSRCPGTSRLAIGSRAGRTLRGGGAGVRGCGGAGVRGCGGASPVREPHQISSRWRAGTPHPGPHRGPSPNAADSPTAPTGVANPPTAPTGAGEAGSGSRGRSLQQRGAWGGDGVSPQRRRSRHQTTPPTNNAANKQRRQQTMMRRGGPCPLVLPRRVPPEFVPRRSVGCPSLIDQLVGLTGTTITLTPGAELRLGALWELPGNFTHLQSAGDRYVPGLRPNVWTVVSILRVS</sequence>
<evidence type="ECO:0000313" key="2">
    <source>
        <dbReference type="EMBL" id="MBB6039006.1"/>
    </source>
</evidence>
<feature type="compositionally biased region" description="Gly residues" evidence="1">
    <location>
        <begin position="229"/>
        <end position="249"/>
    </location>
</feature>
<evidence type="ECO:0000313" key="3">
    <source>
        <dbReference type="Proteomes" id="UP000548476"/>
    </source>
</evidence>
<accession>A0A841FSI7</accession>
<feature type="compositionally biased region" description="Low complexity" evidence="1">
    <location>
        <begin position="23"/>
        <end position="38"/>
    </location>
</feature>
<gene>
    <name evidence="2" type="ORF">HNR73_006895</name>
</gene>
<organism evidence="2 3">
    <name type="scientific">Phytomonospora endophytica</name>
    <dbReference type="NCBI Taxonomy" id="714109"/>
    <lineage>
        <taxon>Bacteria</taxon>
        <taxon>Bacillati</taxon>
        <taxon>Actinomycetota</taxon>
        <taxon>Actinomycetes</taxon>
        <taxon>Micromonosporales</taxon>
        <taxon>Micromonosporaceae</taxon>
        <taxon>Phytomonospora</taxon>
    </lineage>
</organism>
<name>A0A841FSI7_9ACTN</name>
<evidence type="ECO:0000256" key="1">
    <source>
        <dbReference type="SAM" id="MobiDB-lite"/>
    </source>
</evidence>
<keyword evidence="3" id="KW-1185">Reference proteome</keyword>
<reference evidence="2 3" key="1">
    <citation type="submission" date="2020-08" db="EMBL/GenBank/DDBJ databases">
        <title>Genomic Encyclopedia of Type Strains, Phase IV (KMG-IV): sequencing the most valuable type-strain genomes for metagenomic binning, comparative biology and taxonomic classification.</title>
        <authorList>
            <person name="Goeker M."/>
        </authorList>
    </citation>
    <scope>NUCLEOTIDE SEQUENCE [LARGE SCALE GENOMIC DNA]</scope>
    <source>
        <strain evidence="2 3">YIM 65646</strain>
    </source>
</reference>
<feature type="compositionally biased region" description="Low complexity" evidence="1">
    <location>
        <begin position="348"/>
        <end position="359"/>
    </location>
</feature>
<feature type="region of interest" description="Disordered" evidence="1">
    <location>
        <begin position="1"/>
        <end position="359"/>
    </location>
</feature>
<dbReference type="AlphaFoldDB" id="A0A841FSI7"/>
<feature type="compositionally biased region" description="Polar residues" evidence="1">
    <location>
        <begin position="333"/>
        <end position="343"/>
    </location>
</feature>
<protein>
    <submittedName>
        <fullName evidence="2">Uncharacterized protein</fullName>
    </submittedName>
</protein>
<feature type="compositionally biased region" description="Basic residues" evidence="1">
    <location>
        <begin position="113"/>
        <end position="128"/>
    </location>
</feature>
<feature type="compositionally biased region" description="Basic and acidic residues" evidence="1">
    <location>
        <begin position="138"/>
        <end position="175"/>
    </location>
</feature>